<proteinExistence type="predicted"/>
<protein>
    <submittedName>
        <fullName evidence="1">Uncharacterized protein</fullName>
    </submittedName>
</protein>
<organism evidence="1 2">
    <name type="scientific">Bacillus mycoides</name>
    <dbReference type="NCBI Taxonomy" id="1405"/>
    <lineage>
        <taxon>Bacteria</taxon>
        <taxon>Bacillati</taxon>
        <taxon>Bacillota</taxon>
        <taxon>Bacilli</taxon>
        <taxon>Bacillales</taxon>
        <taxon>Bacillaceae</taxon>
        <taxon>Bacillus</taxon>
        <taxon>Bacillus cereus group</taxon>
    </lineage>
</organism>
<reference evidence="1 2" key="1">
    <citation type="submission" date="2016-08" db="EMBL/GenBank/DDBJ databases">
        <authorList>
            <person name="Seilhamer J.J."/>
        </authorList>
    </citation>
    <scope>NUCLEOTIDE SEQUENCE [LARGE SCALE GENOMIC DNA]</scope>
    <source>
        <strain evidence="1 2">SDA_GO95</strain>
    </source>
</reference>
<dbReference type="Proteomes" id="UP000195696">
    <property type="component" value="Unassembled WGS sequence"/>
</dbReference>
<name>A0A1C4CHK3_BACMY</name>
<sequence>MKKMFQKL</sequence>
<accession>A0A1C4CHK3</accession>
<gene>
    <name evidence="1" type="ORF">BWGO95_01855</name>
</gene>
<dbReference type="EMBL" id="FMAK01000028">
    <property type="protein sequence ID" value="SCB67729.1"/>
    <property type="molecule type" value="Genomic_DNA"/>
</dbReference>
<evidence type="ECO:0000313" key="1">
    <source>
        <dbReference type="EMBL" id="SCB67729.1"/>
    </source>
</evidence>
<evidence type="ECO:0000313" key="2">
    <source>
        <dbReference type="Proteomes" id="UP000195696"/>
    </source>
</evidence>